<feature type="disulfide bond" evidence="5">
    <location>
        <begin position="202"/>
        <end position="211"/>
    </location>
</feature>
<feature type="disulfide bond" evidence="5">
    <location>
        <begin position="476"/>
        <end position="485"/>
    </location>
</feature>
<evidence type="ECO:0000256" key="5">
    <source>
        <dbReference type="PROSITE-ProRule" id="PRU00076"/>
    </source>
</evidence>
<feature type="domain" description="EGF-like" evidence="10">
    <location>
        <begin position="177"/>
        <end position="212"/>
    </location>
</feature>
<evidence type="ECO:0000313" key="12">
    <source>
        <dbReference type="EMBL" id="EAX99094.1"/>
    </source>
</evidence>
<evidence type="ECO:0000256" key="4">
    <source>
        <dbReference type="ARBA" id="ARBA00023157"/>
    </source>
</evidence>
<feature type="domain" description="EGF-like" evidence="10">
    <location>
        <begin position="693"/>
        <end position="725"/>
    </location>
</feature>
<dbReference type="InParanoid" id="A2F7M5"/>
<dbReference type="SUPFAM" id="SSF56988">
    <property type="entry name" value="Anthrax protective antigen"/>
    <property type="match status" value="1"/>
</dbReference>
<dbReference type="eggNOG" id="KOG1225">
    <property type="taxonomic scope" value="Eukaryota"/>
</dbReference>
<dbReference type="InterPro" id="IPR001774">
    <property type="entry name" value="DSL"/>
</dbReference>
<dbReference type="SMART" id="SM00051">
    <property type="entry name" value="DSL"/>
    <property type="match status" value="2"/>
</dbReference>
<feature type="disulfide bond" evidence="5">
    <location>
        <begin position="452"/>
        <end position="462"/>
    </location>
</feature>
<comment type="subcellular location">
    <subcellularLocation>
        <location evidence="7">Membrane</location>
        <topology evidence="7">Single-pass type I membrane protein</topology>
    </subcellularLocation>
</comment>
<feature type="domain" description="EGF-like" evidence="10">
    <location>
        <begin position="901"/>
        <end position="940"/>
    </location>
</feature>
<keyword evidence="7 8" id="KW-0472">Membrane</keyword>
<keyword evidence="7 9" id="KW-0732">Signal</keyword>
<accession>A2F7M5</accession>
<dbReference type="PROSITE" id="PS01186">
    <property type="entry name" value="EGF_2"/>
    <property type="match status" value="3"/>
</dbReference>
<evidence type="ECO:0000313" key="13">
    <source>
        <dbReference type="Proteomes" id="UP000001542"/>
    </source>
</evidence>
<proteinExistence type="predicted"/>
<feature type="disulfide bond" evidence="5">
    <location>
        <begin position="930"/>
        <end position="939"/>
    </location>
</feature>
<dbReference type="EMBL" id="DS113650">
    <property type="protein sequence ID" value="EAX99094.1"/>
    <property type="molecule type" value="Genomic_DNA"/>
</dbReference>
<dbReference type="Gene3D" id="3.90.182.10">
    <property type="entry name" value="Toxin - Anthrax Protective Antigen,domain 1"/>
    <property type="match status" value="1"/>
</dbReference>
<dbReference type="GO" id="GO:0007154">
    <property type="term" value="P:cell communication"/>
    <property type="evidence" value="ECO:0007669"/>
    <property type="project" value="InterPro"/>
</dbReference>
<feature type="domain" description="EGF-like" evidence="10">
    <location>
        <begin position="382"/>
        <end position="421"/>
    </location>
</feature>
<feature type="domain" description="DSL" evidence="11">
    <location>
        <begin position="680"/>
        <end position="724"/>
    </location>
</feature>
<keyword evidence="3 7" id="KW-0677">Repeat</keyword>
<dbReference type="SMART" id="SM00181">
    <property type="entry name" value="EGF"/>
    <property type="match status" value="7"/>
</dbReference>
<gene>
    <name evidence="12" type="ORF">TVAG_457850</name>
</gene>
<comment type="function">
    <text evidence="7">Putative Notch ligand involved in the mediation of Notch signaling.</text>
</comment>
<feature type="disulfide bond" evidence="6">
    <location>
        <begin position="443"/>
        <end position="452"/>
    </location>
</feature>
<dbReference type="OrthoDB" id="442731at2759"/>
<keyword evidence="13" id="KW-1185">Reference proteome</keyword>
<evidence type="ECO:0000256" key="2">
    <source>
        <dbReference type="ARBA" id="ARBA00022536"/>
    </source>
</evidence>
<keyword evidence="1 7" id="KW-0217">Developmental protein</keyword>
<keyword evidence="7 8" id="KW-0812">Transmembrane</keyword>
<dbReference type="PROSITE" id="PS51051">
    <property type="entry name" value="DSL"/>
    <property type="match status" value="2"/>
</dbReference>
<dbReference type="PANTHER" id="PTHR24035:SF109">
    <property type="entry name" value="PROTEIN DRAPER"/>
    <property type="match status" value="1"/>
</dbReference>
<feature type="disulfide bond" evidence="5">
    <location>
        <begin position="663"/>
        <end position="680"/>
    </location>
</feature>
<dbReference type="RefSeq" id="XP_001312024.1">
    <property type="nucleotide sequence ID" value="XM_001312023.1"/>
</dbReference>
<reference evidence="12" key="1">
    <citation type="submission" date="2006-10" db="EMBL/GenBank/DDBJ databases">
        <authorList>
            <person name="Amadeo P."/>
            <person name="Zhao Q."/>
            <person name="Wortman J."/>
            <person name="Fraser-Liggett C."/>
            <person name="Carlton J."/>
        </authorList>
    </citation>
    <scope>NUCLEOTIDE SEQUENCE</scope>
    <source>
        <strain evidence="12">G3</strain>
    </source>
</reference>
<dbReference type="GO" id="GO:0016020">
    <property type="term" value="C:membrane"/>
    <property type="evidence" value="ECO:0007669"/>
    <property type="project" value="UniProtKB-SubCell"/>
</dbReference>
<dbReference type="Gene3D" id="2.10.25.10">
    <property type="entry name" value="Laminin"/>
    <property type="match status" value="3"/>
</dbReference>
<dbReference type="Gene3D" id="2.10.25.140">
    <property type="match status" value="1"/>
</dbReference>
<name>A2F7M5_TRIV3</name>
<dbReference type="STRING" id="5722.A2F7M5"/>
<dbReference type="KEGG" id="tva:4756899"/>
<dbReference type="PROSITE" id="PS50026">
    <property type="entry name" value="EGF_3"/>
    <property type="match status" value="6"/>
</dbReference>
<feature type="disulfide bond" evidence="5">
    <location>
        <begin position="659"/>
        <end position="669"/>
    </location>
</feature>
<dbReference type="PANTHER" id="PTHR24035">
    <property type="entry name" value="MULTIPLE EPIDERMAL GROWTH FACTOR-LIKE DOMAINS PROTEIN"/>
    <property type="match status" value="1"/>
</dbReference>
<evidence type="ECO:0000259" key="11">
    <source>
        <dbReference type="PROSITE" id="PS51051"/>
    </source>
</evidence>
<dbReference type="InterPro" id="IPR052108">
    <property type="entry name" value="MEGF/SIB"/>
</dbReference>
<comment type="caution">
    <text evidence="5">Lacks conserved residue(s) required for the propagation of feature annotation.</text>
</comment>
<feature type="disulfide bond" evidence="6">
    <location>
        <begin position="456"/>
        <end position="468"/>
    </location>
</feature>
<feature type="signal peptide" evidence="9">
    <location>
        <begin position="1"/>
        <end position="19"/>
    </location>
</feature>
<evidence type="ECO:0000256" key="3">
    <source>
        <dbReference type="ARBA" id="ARBA00022737"/>
    </source>
</evidence>
<feature type="disulfide bond" evidence="5">
    <location>
        <begin position="180"/>
        <end position="190"/>
    </location>
</feature>
<dbReference type="VEuPathDB" id="TrichDB:TVAGG3_0909330"/>
<keyword evidence="4 5" id="KW-1015">Disulfide bond</keyword>
<evidence type="ECO:0000256" key="1">
    <source>
        <dbReference type="ARBA" id="ARBA00022473"/>
    </source>
</evidence>
<dbReference type="InterPro" id="IPR000742">
    <property type="entry name" value="EGF"/>
</dbReference>
<dbReference type="AlphaFoldDB" id="A2F7M5"/>
<evidence type="ECO:0000259" key="10">
    <source>
        <dbReference type="PROSITE" id="PS50026"/>
    </source>
</evidence>
<dbReference type="Pfam" id="PF01414">
    <property type="entry name" value="DSL"/>
    <property type="match status" value="2"/>
</dbReference>
<feature type="domain" description="EGF-like" evidence="10">
    <location>
        <begin position="656"/>
        <end position="692"/>
    </location>
</feature>
<feature type="chain" id="PRO_5002643630" description="Delta-like protein" evidence="9">
    <location>
        <begin position="20"/>
        <end position="1000"/>
    </location>
</feature>
<feature type="domain" description="DSL" evidence="11">
    <location>
        <begin position="441"/>
        <end position="485"/>
    </location>
</feature>
<feature type="domain" description="EGF-like" evidence="10">
    <location>
        <begin position="448"/>
        <end position="486"/>
    </location>
</feature>
<keyword evidence="7 8" id="KW-1133">Transmembrane helix</keyword>
<evidence type="ECO:0000256" key="7">
    <source>
        <dbReference type="RuleBase" id="RU280815"/>
    </source>
</evidence>
<feature type="disulfide bond" evidence="5">
    <location>
        <begin position="411"/>
        <end position="420"/>
    </location>
</feature>
<evidence type="ECO:0000256" key="6">
    <source>
        <dbReference type="PROSITE-ProRule" id="PRU00377"/>
    </source>
</evidence>
<organism evidence="12 13">
    <name type="scientific">Trichomonas vaginalis (strain ATCC PRA-98 / G3)</name>
    <dbReference type="NCBI Taxonomy" id="412133"/>
    <lineage>
        <taxon>Eukaryota</taxon>
        <taxon>Metamonada</taxon>
        <taxon>Parabasalia</taxon>
        <taxon>Trichomonadida</taxon>
        <taxon>Trichomonadidae</taxon>
        <taxon>Trichomonas</taxon>
    </lineage>
</organism>
<feature type="transmembrane region" description="Helical" evidence="8">
    <location>
        <begin position="944"/>
        <end position="964"/>
    </location>
</feature>
<dbReference type="PROSITE" id="PS00022">
    <property type="entry name" value="EGF_1"/>
    <property type="match status" value="5"/>
</dbReference>
<evidence type="ECO:0000256" key="9">
    <source>
        <dbReference type="SAM" id="SignalP"/>
    </source>
</evidence>
<dbReference type="eggNOG" id="KOG4659">
    <property type="taxonomic scope" value="Eukaryota"/>
</dbReference>
<feature type="disulfide bond" evidence="5">
    <location>
        <begin position="715"/>
        <end position="724"/>
    </location>
</feature>
<dbReference type="Proteomes" id="UP000001542">
    <property type="component" value="Unassembled WGS sequence"/>
</dbReference>
<keyword evidence="2 5" id="KW-0245">EGF-like domain</keyword>
<evidence type="ECO:0000256" key="8">
    <source>
        <dbReference type="SAM" id="Phobius"/>
    </source>
</evidence>
<protein>
    <recommendedName>
        <fullName evidence="7">Delta-like protein</fullName>
    </recommendedName>
</protein>
<dbReference type="VEuPathDB" id="TrichDB:TVAG_457850"/>
<feature type="disulfide bond" evidence="6">
    <location>
        <begin position="695"/>
        <end position="707"/>
    </location>
</feature>
<reference evidence="12" key="2">
    <citation type="journal article" date="2007" name="Science">
        <title>Draft genome sequence of the sexually transmitted pathogen Trichomonas vaginalis.</title>
        <authorList>
            <person name="Carlton J.M."/>
            <person name="Hirt R.P."/>
            <person name="Silva J.C."/>
            <person name="Delcher A.L."/>
            <person name="Schatz M."/>
            <person name="Zhao Q."/>
            <person name="Wortman J.R."/>
            <person name="Bidwell S.L."/>
            <person name="Alsmark U.C.M."/>
            <person name="Besteiro S."/>
            <person name="Sicheritz-Ponten T."/>
            <person name="Noel C.J."/>
            <person name="Dacks J.B."/>
            <person name="Foster P.G."/>
            <person name="Simillion C."/>
            <person name="Van de Peer Y."/>
            <person name="Miranda-Saavedra D."/>
            <person name="Barton G.J."/>
            <person name="Westrop G.D."/>
            <person name="Mueller S."/>
            <person name="Dessi D."/>
            <person name="Fiori P.L."/>
            <person name="Ren Q."/>
            <person name="Paulsen I."/>
            <person name="Zhang H."/>
            <person name="Bastida-Corcuera F.D."/>
            <person name="Simoes-Barbosa A."/>
            <person name="Brown M.T."/>
            <person name="Hayes R.D."/>
            <person name="Mukherjee M."/>
            <person name="Okumura C.Y."/>
            <person name="Schneider R."/>
            <person name="Smith A.J."/>
            <person name="Vanacova S."/>
            <person name="Villalvazo M."/>
            <person name="Haas B.J."/>
            <person name="Pertea M."/>
            <person name="Feldblyum T.V."/>
            <person name="Utterback T.R."/>
            <person name="Shu C.L."/>
            <person name="Osoegawa K."/>
            <person name="de Jong P.J."/>
            <person name="Hrdy I."/>
            <person name="Horvathova L."/>
            <person name="Zubacova Z."/>
            <person name="Dolezal P."/>
            <person name="Malik S.B."/>
            <person name="Logsdon J.M. Jr."/>
            <person name="Henze K."/>
            <person name="Gupta A."/>
            <person name="Wang C.C."/>
            <person name="Dunne R.L."/>
            <person name="Upcroft J.A."/>
            <person name="Upcroft P."/>
            <person name="White O."/>
            <person name="Salzberg S.L."/>
            <person name="Tang P."/>
            <person name="Chiu C.-H."/>
            <person name="Lee Y.-S."/>
            <person name="Embley T.M."/>
            <person name="Coombs G.H."/>
            <person name="Mottram J.C."/>
            <person name="Tachezy J."/>
            <person name="Fraser-Liggett C.M."/>
            <person name="Johnson P.J."/>
        </authorList>
    </citation>
    <scope>NUCLEOTIDE SEQUENCE [LARGE SCALE GENOMIC DNA]</scope>
    <source>
        <strain evidence="12">G3</strain>
    </source>
</reference>
<sequence length="1000" mass="110890">MLTAFFAFIGLSITPSGYTQGLYYEVYDGEVLFSRQSEKKIIPNGNVGEFKKLYKGIIVHGSFNPPETGKYKFRVQGKSYIQFKVTVDGTVHTYPNSLGPAGACWPSIMGDTSSDEFTLYAGKLYPFIMWLRTGCNLYTQHLYIQTAKNGGDWEYTSDWVTSDDESCYPGYYGIHCDNQCTIDCNGHGHCDDNITGTGGCICDEGYIPPNCQSKEPFVPPKCSNGAIWVTYRDEIWFAGIKENKTVPQINYPDLHYTYNAIVVSGSILVPITGEYQFRMVAKPYGQLQIGGKSYPSSLGPAGSCLGIFIDDVNTDTLFMYSNQTVPFLIKYRAGCGLYSKKLELYWKNGPQYGGDLNRAPWEYLPANTIYQCASQECVPGMYGSDCRGICPTCPPNSKCFDGIQGNGSCLCDPGFHGEQCQDACDKNSDCGAYASCYQGQCYCNDGFYGKHCERQCNASATCSGHGMCNEEGKCVCDEGFYGDDCDRTTPIIPPSADCDKGVMYTRYKNEISFEGIVEGPEKVDKVDILVGEVTYNSARVVGSILLDKPANVQFKIIGKPVGQLAINGQTVPSSIGTAGRCDAGQTEEATTFMDLLPHKYYPFQINYRSGCSLYTQRIQLWWRFNEKDDFVLVPNENLRVCTDRTCLDRYSGPNCTDHCSLDCGDHGSCYLDPEKSQSSCICEENYYGHNCRTYCHPTKTCGQHGQCSLDGKCECQSGFTGPNCSIEIYNSLSGDSISCPQSANLLWHSDENFGNVKSRQIVSTATVNVPSTTNYESITITGSLSAPQDGLYRFRAEGKPTVHLSILPDWDITNPDEGFPSEVCDNRTVISETQPYNMTQHKLYPFTLQYKSGCGGQYTKYLKLYYQKADKSGSFIDCLWAPVPATMLRACSAYQCELGYFGQKCSTQCGDCGDNGVCVDGISGDGKCLCNDWYIGQACQFNTFTLAMICFAFFFIVSLIWVCWPSKLKETWDKEQSLRDNPELATITDLRSTLLSESTN</sequence>
<feature type="disulfide bond" evidence="5">
    <location>
        <begin position="682"/>
        <end position="691"/>
    </location>
</feature>